<dbReference type="EMBL" id="LAZR01004975">
    <property type="protein sequence ID" value="KKN03968.1"/>
    <property type="molecule type" value="Genomic_DNA"/>
</dbReference>
<gene>
    <name evidence="2" type="ORF">LCGC14_1102310</name>
</gene>
<evidence type="ECO:0008006" key="3">
    <source>
        <dbReference type="Google" id="ProtNLM"/>
    </source>
</evidence>
<feature type="non-terminal residue" evidence="2">
    <location>
        <position position="1"/>
    </location>
</feature>
<proteinExistence type="predicted"/>
<comment type="caution">
    <text evidence="2">The sequence shown here is derived from an EMBL/GenBank/DDBJ whole genome shotgun (WGS) entry which is preliminary data.</text>
</comment>
<feature type="compositionally biased region" description="Basic and acidic residues" evidence="1">
    <location>
        <begin position="25"/>
        <end position="47"/>
    </location>
</feature>
<reference evidence="2" key="1">
    <citation type="journal article" date="2015" name="Nature">
        <title>Complex archaea that bridge the gap between prokaryotes and eukaryotes.</title>
        <authorList>
            <person name="Spang A."/>
            <person name="Saw J.H."/>
            <person name="Jorgensen S.L."/>
            <person name="Zaremba-Niedzwiedzka K."/>
            <person name="Martijn J."/>
            <person name="Lind A.E."/>
            <person name="van Eijk R."/>
            <person name="Schleper C."/>
            <person name="Guy L."/>
            <person name="Ettema T.J."/>
        </authorList>
    </citation>
    <scope>NUCLEOTIDE SEQUENCE</scope>
</reference>
<feature type="region of interest" description="Disordered" evidence="1">
    <location>
        <begin position="1"/>
        <end position="57"/>
    </location>
</feature>
<name>A0A0F9QFB9_9ZZZZ</name>
<evidence type="ECO:0000256" key="1">
    <source>
        <dbReference type="SAM" id="MobiDB-lite"/>
    </source>
</evidence>
<sequence>PGDTSKGAPDGGAPGDLSKLITGAETDKEMQMPERYWRPPEEAEAKNYKPPTTDNVSRTPEWIEEAKRLYEFMGSPILAAGMPSGAYPQRQKEFVEEHLATDEEIGQWARNQMSMFNWNVMMTLSYAQKIMSSGDPDLALTFLNLLNMYDHSDGGTVEFGKALLNVASDPTTYVGLGFGSIAARGAAKATAKTGLKKAIQLAIVGGTAGAFEGGTLAGGFNLTVQNIEQEAGARKDIDYGEAGLATGIGIAAGTALGAGGGHLVGRRVDTLAAAGEKELARILGGKTLEAERIEQDLPIDQMIELLDASRKAAEEAGRRDEPAAIAVKYLRDVDELPRKADGTIDETAIAADLDRIQRETVAGEVPEGGISVRKSRATAKELADPDIFHQSGKPGRYEIFDQQGKLWSTWDDLVGAEGAYDALVKAETGGKPTLIDITDVLSERRGAILSSKGEKILPGRKGDPLTIEEGLARGLDDVEIAKLEQHPLNVAKKLERAGFKVVLGEKGDIAFDVSSMTSADVERIERIATETNVKAKPRDFADGKGYIAILGEPADVAKFAAAVVESLTPARLPGAESLLLAKRITEMQATAQAEVVAKTASLPGSRVKDPAGKEFEVMGRTKNGWYHLRDKITGEEINKRRNQFEVIETRPKPQFAGPMELAPFTKSAARIMAMNEDVVSGKLEHVKITTAEQRTIVKELREMGIDITEKKLATYWTPAELLFLRDTYNAQARGIADLARILQTELKDNGRLSDSSLAMFNEAHTQFVATRDLFYGVSGNAARQLQILKTRPTDEVYEFTQSLMDSISIQGGRANTERAITMIAEFSMEKNRKPGQTTTGAITNMSESIWGNQIAAAILNVRYNMMLSSWRTHFFNFTGNSASGIYQHLMVSPVRMGINNMAYARDIAKGVVNPKWKPDPADRITRHQWYAELRGHYEGFRDSFALAKEIAMGRDIGEGKVWNELGLRYNVINVPTSGFGKLGTTPVRLLEAGDAFFKNQYYMSKIHELSSIKARADQIIKGQDFKVRYRHYVDNPDAPMQRMAKDFAAKQTYTNDPNVYGGVLAALARGVATAQNRSLVVNMIVPFVRTPANLLSYSMEMIGANVVLSPNKTYNAIMKGTAAESQEAMARLTVAAGLWLAVYEMYQNGNITGTGPSNWEERKVWEAAGWQANSIKGWFSGDNWIDIARADPAGQSLVTIASIFDYYSMTQQQQKPAMEWIGAGLLYTADMIVDESYLSTASDVITAIQSKQESKARSVTASLINSMVVPNLMRDLRKPTDETKRAATSTNLLDQVVKHMKNASPWLSEDLPPQRDWKGDPINSYGNAYVRGLIPFNIRNPENSDPASMALAYARIPVSVPNKTIDWPGGQGDSIDLFAMDEGAGFVYDKYVEIMGNMRKISINTAMRTSAWKRMVSLDNNGPGSDGEDVLRGALGIGSRIGRLQMLDFLIKHSGDNNTFHRDNGDLIIIHHPVSVQEYIRIRQMVRRENIKVPEEFEQYKIQERQTGPEFFKPRSPE</sequence>
<protein>
    <recommendedName>
        <fullName evidence="3">Large polyvalent protein associated domain-containing protein</fullName>
    </recommendedName>
</protein>
<organism evidence="2">
    <name type="scientific">marine sediment metagenome</name>
    <dbReference type="NCBI Taxonomy" id="412755"/>
    <lineage>
        <taxon>unclassified sequences</taxon>
        <taxon>metagenomes</taxon>
        <taxon>ecological metagenomes</taxon>
    </lineage>
</organism>
<evidence type="ECO:0000313" key="2">
    <source>
        <dbReference type="EMBL" id="KKN03968.1"/>
    </source>
</evidence>
<accession>A0A0F9QFB9</accession>